<dbReference type="CDD" id="cd05379">
    <property type="entry name" value="CAP_bacterial"/>
    <property type="match status" value="1"/>
</dbReference>
<name>A0A3M7TVT4_9BACI</name>
<evidence type="ECO:0008006" key="7">
    <source>
        <dbReference type="Google" id="ProtNLM"/>
    </source>
</evidence>
<reference evidence="5 6" key="1">
    <citation type="submission" date="2018-10" db="EMBL/GenBank/DDBJ databases">
        <title>Bacillus Keqinensis sp. nov., a moderately halophilic bacterium isolated from a saline-alkaline lake.</title>
        <authorList>
            <person name="Wang H."/>
        </authorList>
    </citation>
    <scope>NUCLEOTIDE SEQUENCE [LARGE SCALE GENOMIC DNA]</scope>
    <source>
        <strain evidence="5 6">KQ-3</strain>
    </source>
</reference>
<dbReference type="Gene3D" id="3.40.33.10">
    <property type="entry name" value="CAP"/>
    <property type="match status" value="1"/>
</dbReference>
<dbReference type="EMBL" id="RHIB01000001">
    <property type="protein sequence ID" value="RNA69717.1"/>
    <property type="molecule type" value="Genomic_DNA"/>
</dbReference>
<dbReference type="Proteomes" id="UP000278746">
    <property type="component" value="Unassembled WGS sequence"/>
</dbReference>
<gene>
    <name evidence="5" type="ORF">EBO34_07215</name>
</gene>
<comment type="caution">
    <text evidence="5">The sequence shown here is derived from an EMBL/GenBank/DDBJ whole genome shotgun (WGS) entry which is preliminary data.</text>
</comment>
<sequence>MRIILKLVFIVFGLGLIAFMLFLDEQTEEYLIEEMPTVGDDTPSYIEENAPEEEVPENNSEAVEEELHEEDAEEEQIESEEVTADRHGEPDEEQSRNGVTLGEPFYDLIGENTDVLVNQYGEPDRTEPSQYGYNWYVWNESDRYVQAGVEEGRIVTIYTNVPNDQTAPFNLGDSYDRLEEEWTFEREAAVSGDFQFTLSPREIQSHPLVEIDGVWVQLYFDTFEEELSSIRFIEAETLVKQQPYSLTYRGSLPEKPALSEEEWEKVEEGMARQIFDLTNNFREKHSLPPLDWDEDTSLVAYGHSKDMRDNGYFSHQSPTRGDLGERLTNGGVQYQRAAENIAARYVDAASAMEGWLNSEGHRVNLMNEDLSHLGVGVHRDFYTQNFMTPW</sequence>
<dbReference type="InterPro" id="IPR035940">
    <property type="entry name" value="CAP_sf"/>
</dbReference>
<dbReference type="Pfam" id="PF00188">
    <property type="entry name" value="CAP"/>
    <property type="match status" value="1"/>
</dbReference>
<feature type="compositionally biased region" description="Basic and acidic residues" evidence="1">
    <location>
        <begin position="83"/>
        <end position="95"/>
    </location>
</feature>
<feature type="domain" description="CAP-associated" evidence="4">
    <location>
        <begin position="109"/>
        <end position="244"/>
    </location>
</feature>
<evidence type="ECO:0000259" key="4">
    <source>
        <dbReference type="Pfam" id="PF14504"/>
    </source>
</evidence>
<accession>A0A3M7TVT4</accession>
<dbReference type="PANTHER" id="PTHR31157:SF26">
    <property type="entry name" value="SCP-LIKE EXTRACELLULAR PROTEIN"/>
    <property type="match status" value="1"/>
</dbReference>
<evidence type="ECO:0000256" key="2">
    <source>
        <dbReference type="SAM" id="Phobius"/>
    </source>
</evidence>
<feature type="region of interest" description="Disordered" evidence="1">
    <location>
        <begin position="36"/>
        <end position="99"/>
    </location>
</feature>
<feature type="transmembrane region" description="Helical" evidence="2">
    <location>
        <begin position="7"/>
        <end position="23"/>
    </location>
</feature>
<evidence type="ECO:0000313" key="6">
    <source>
        <dbReference type="Proteomes" id="UP000278746"/>
    </source>
</evidence>
<keyword evidence="6" id="KW-1185">Reference proteome</keyword>
<dbReference type="Pfam" id="PF14504">
    <property type="entry name" value="CAP_assoc_N"/>
    <property type="match status" value="1"/>
</dbReference>
<dbReference type="PANTHER" id="PTHR31157">
    <property type="entry name" value="SCP DOMAIN-CONTAINING PROTEIN"/>
    <property type="match status" value="1"/>
</dbReference>
<feature type="domain" description="SCP" evidence="3">
    <location>
        <begin position="275"/>
        <end position="385"/>
    </location>
</feature>
<proteinExistence type="predicted"/>
<dbReference type="InterPro" id="IPR014044">
    <property type="entry name" value="CAP_dom"/>
</dbReference>
<keyword evidence="2" id="KW-0472">Membrane</keyword>
<dbReference type="RefSeq" id="WP_122897230.1">
    <property type="nucleotide sequence ID" value="NZ_RHIB01000001.1"/>
</dbReference>
<dbReference type="AlphaFoldDB" id="A0A3M7TVT4"/>
<evidence type="ECO:0000256" key="1">
    <source>
        <dbReference type="SAM" id="MobiDB-lite"/>
    </source>
</evidence>
<feature type="compositionally biased region" description="Acidic residues" evidence="1">
    <location>
        <begin position="49"/>
        <end position="82"/>
    </location>
</feature>
<dbReference type="OrthoDB" id="9783944at2"/>
<evidence type="ECO:0000259" key="3">
    <source>
        <dbReference type="Pfam" id="PF00188"/>
    </source>
</evidence>
<protein>
    <recommendedName>
        <fullName evidence="7">Cysteine-rich secretory protein family protein</fullName>
    </recommendedName>
</protein>
<organism evidence="5 6">
    <name type="scientific">Alteribacter keqinensis</name>
    <dbReference type="NCBI Taxonomy" id="2483800"/>
    <lineage>
        <taxon>Bacteria</taxon>
        <taxon>Bacillati</taxon>
        <taxon>Bacillota</taxon>
        <taxon>Bacilli</taxon>
        <taxon>Bacillales</taxon>
        <taxon>Bacillaceae</taxon>
        <taxon>Alteribacter</taxon>
    </lineage>
</organism>
<keyword evidence="2" id="KW-1133">Transmembrane helix</keyword>
<dbReference type="InterPro" id="IPR029410">
    <property type="entry name" value="CAP_assoc"/>
</dbReference>
<evidence type="ECO:0000313" key="5">
    <source>
        <dbReference type="EMBL" id="RNA69717.1"/>
    </source>
</evidence>
<keyword evidence="2" id="KW-0812">Transmembrane</keyword>
<dbReference type="SUPFAM" id="SSF55797">
    <property type="entry name" value="PR-1-like"/>
    <property type="match status" value="1"/>
</dbReference>